<dbReference type="OrthoDB" id="10257471at2759"/>
<dbReference type="PANTHER" id="PTHR13382:SF67">
    <property type="entry name" value="SCF E3 UBIQUITIN LIGASE COMPLEX F-BOX PROTEIN POF2"/>
    <property type="match status" value="1"/>
</dbReference>
<proteinExistence type="predicted"/>
<dbReference type="InterPro" id="IPR057207">
    <property type="entry name" value="FBXL15_LRR"/>
</dbReference>
<dbReference type="Gene3D" id="3.80.10.10">
    <property type="entry name" value="Ribonuclease Inhibitor"/>
    <property type="match status" value="2"/>
</dbReference>
<dbReference type="AlphaFoldDB" id="W6MK36"/>
<dbReference type="GO" id="GO:0005737">
    <property type="term" value="C:cytoplasm"/>
    <property type="evidence" value="ECO:0007669"/>
    <property type="project" value="TreeGrafter"/>
</dbReference>
<feature type="region of interest" description="Disordered" evidence="2">
    <location>
        <begin position="639"/>
        <end position="664"/>
    </location>
</feature>
<dbReference type="InterPro" id="IPR006553">
    <property type="entry name" value="Leu-rich_rpt_Cys-con_subtyp"/>
</dbReference>
<accession>W6MK36</accession>
<gene>
    <name evidence="4" type="ORF">KUCA_T00002325001</name>
</gene>
<keyword evidence="5" id="KW-1185">Reference proteome</keyword>
<dbReference type="Proteomes" id="UP000019384">
    <property type="component" value="Unassembled WGS sequence"/>
</dbReference>
<dbReference type="InterPro" id="IPR036047">
    <property type="entry name" value="F-box-like_dom_sf"/>
</dbReference>
<dbReference type="PROSITE" id="PS50181">
    <property type="entry name" value="FBOX"/>
    <property type="match status" value="1"/>
</dbReference>
<dbReference type="RefSeq" id="XP_022458359.1">
    <property type="nucleotide sequence ID" value="XM_022602566.1"/>
</dbReference>
<evidence type="ECO:0000313" key="4">
    <source>
        <dbReference type="EMBL" id="CDK26353.1"/>
    </source>
</evidence>
<evidence type="ECO:0000259" key="3">
    <source>
        <dbReference type="PROSITE" id="PS50181"/>
    </source>
</evidence>
<dbReference type="InterPro" id="IPR001810">
    <property type="entry name" value="F-box_dom"/>
</dbReference>
<dbReference type="Pfam" id="PF25372">
    <property type="entry name" value="DUF7885"/>
    <property type="match status" value="1"/>
</dbReference>
<feature type="compositionally biased region" description="Acidic residues" evidence="2">
    <location>
        <begin position="651"/>
        <end position="664"/>
    </location>
</feature>
<dbReference type="SMART" id="SM00367">
    <property type="entry name" value="LRR_CC"/>
    <property type="match status" value="10"/>
</dbReference>
<reference evidence="4" key="2">
    <citation type="submission" date="2014-02" db="EMBL/GenBank/DDBJ databases">
        <title>Complete DNA sequence of /Kuraishia capsulata/ illustrates novel genomic features among budding yeasts (/Saccharomycotina/).</title>
        <authorList>
            <person name="Morales L."/>
            <person name="Noel B."/>
            <person name="Porcel B."/>
            <person name="Marcet-Houben M."/>
            <person name="Hullo M-F."/>
            <person name="Sacerdot C."/>
            <person name="Tekaia F."/>
            <person name="Leh-Louis V."/>
            <person name="Despons L."/>
            <person name="Khanna V."/>
            <person name="Aury J-M."/>
            <person name="Barbe V."/>
            <person name="Couloux A."/>
            <person name="Labadie K."/>
            <person name="Pelletier E."/>
            <person name="Souciet J-L."/>
            <person name="Boekhout T."/>
            <person name="Gabaldon T."/>
            <person name="Wincker P."/>
            <person name="Dujon B."/>
        </authorList>
    </citation>
    <scope>NUCLEOTIDE SEQUENCE</scope>
    <source>
        <strain evidence="4">CBS 1993</strain>
    </source>
</reference>
<dbReference type="SUPFAM" id="SSF52047">
    <property type="entry name" value="RNI-like"/>
    <property type="match status" value="1"/>
</dbReference>
<dbReference type="InterPro" id="IPR050648">
    <property type="entry name" value="F-box_LRR-repeat"/>
</dbReference>
<keyword evidence="1" id="KW-0833">Ubl conjugation pathway</keyword>
<dbReference type="InterPro" id="IPR032675">
    <property type="entry name" value="LRR_dom_sf"/>
</dbReference>
<sequence length="664" mass="74683">MPKMTNSDRIRDRLLRTRAFGAESSNRNIEEDIDTASEADETLKNIVSKRMYSNDDGFFMERARRNSQTAVGPIVKLPPELLLLVFSHVTSKSDLLSLALTCKAWAELTIQLIWFRPSITSEAIFRKIGRVMQMPVQEASWNYRLYVKRLNLSVIPNLVTNDFLGMFNHSKNLERLTLVNCDKLHSSSIASVLTGCSRLQSLDVSGVKDVSDDLYQALALNCPRLQGLYAPNSDSVSKEAVLALVRNCPLLKRLKLSECSEIDDEVIMELIKCCPNIVELELHGCNLVTNESLVLMFEELEYLREFKISRNSNVTDACFDTASGELSLDRLRILDFTSCENITDKAIEKLVKYAPRLRNVVLSKCVMITDSALRSLAQLGKNLHYVHLGHCSNITDYGAIHLIKSCHRLQYLDFACCVQLTDETLIELAQLSRLRRIGLVKCGNITDEGILALANHGRSNDDSLERVHLSYCTGINIYPIYKLLTSCPKLTHLSLTGVFAFLRPDIMKFCRDPPADFSPHQKSSFCVFSGEGVALLRRYLSQLMCRQVVFVDSSGQPYQNNHNLPRLHSELGWMLSNAPMMPPAVADDASDEDRQNASNTILYHAFRDRDMVTAGPGGPPPNRELRAITVRARGMPVLNMPRTGVRPEMPMDVDDVDGDELMEE</sequence>
<reference evidence="4" key="1">
    <citation type="submission" date="2013-12" db="EMBL/GenBank/DDBJ databases">
        <authorList>
            <person name="Genoscope - CEA"/>
        </authorList>
    </citation>
    <scope>NUCLEOTIDE SEQUENCE</scope>
    <source>
        <strain evidence="4">CBS 1993</strain>
    </source>
</reference>
<dbReference type="PANTHER" id="PTHR13382">
    <property type="entry name" value="MITOCHONDRIAL ATP SYNTHASE COUPLING FACTOR B"/>
    <property type="match status" value="1"/>
</dbReference>
<dbReference type="HOGENOM" id="CLU_010840_2_1_1"/>
<evidence type="ECO:0000256" key="1">
    <source>
        <dbReference type="ARBA" id="ARBA00022786"/>
    </source>
</evidence>
<dbReference type="SUPFAM" id="SSF81383">
    <property type="entry name" value="F-box domain"/>
    <property type="match status" value="1"/>
</dbReference>
<organism evidence="4 5">
    <name type="scientific">Kuraishia capsulata CBS 1993</name>
    <dbReference type="NCBI Taxonomy" id="1382522"/>
    <lineage>
        <taxon>Eukaryota</taxon>
        <taxon>Fungi</taxon>
        <taxon>Dikarya</taxon>
        <taxon>Ascomycota</taxon>
        <taxon>Saccharomycotina</taxon>
        <taxon>Pichiomycetes</taxon>
        <taxon>Pichiales</taxon>
        <taxon>Pichiaceae</taxon>
        <taxon>Kuraishia</taxon>
    </lineage>
</organism>
<dbReference type="STRING" id="1382522.W6MK36"/>
<dbReference type="Pfam" id="PF12937">
    <property type="entry name" value="F-box-like"/>
    <property type="match status" value="1"/>
</dbReference>
<evidence type="ECO:0000256" key="2">
    <source>
        <dbReference type="SAM" id="MobiDB-lite"/>
    </source>
</evidence>
<dbReference type="CDD" id="cd09917">
    <property type="entry name" value="F-box_SF"/>
    <property type="match status" value="1"/>
</dbReference>
<evidence type="ECO:0000313" key="5">
    <source>
        <dbReference type="Proteomes" id="UP000019384"/>
    </source>
</evidence>
<dbReference type="EMBL" id="HG793127">
    <property type="protein sequence ID" value="CDK26353.1"/>
    <property type="molecule type" value="Genomic_DNA"/>
</dbReference>
<feature type="domain" description="F-box" evidence="3">
    <location>
        <begin position="71"/>
        <end position="128"/>
    </location>
</feature>
<protein>
    <recommendedName>
        <fullName evidence="3">F-box domain-containing protein</fullName>
    </recommendedName>
</protein>
<name>W6MK36_9ASCO</name>
<dbReference type="GeneID" id="34519747"/>